<keyword evidence="4" id="KW-1185">Reference proteome</keyword>
<comment type="caution">
    <text evidence="1">The sequence shown here is derived from an EMBL/GenBank/DDBJ whole genome shotgun (WGS) entry which is preliminary data.</text>
</comment>
<accession>A0A6A3PBU0</accession>
<gene>
    <name evidence="1" type="ORF">PR001_g1792</name>
    <name evidence="2" type="ORF">PR003_g609</name>
</gene>
<evidence type="ECO:0000313" key="4">
    <source>
        <dbReference type="Proteomes" id="UP000434957"/>
    </source>
</evidence>
<protein>
    <submittedName>
        <fullName evidence="1">Uncharacterized protein</fullName>
    </submittedName>
</protein>
<evidence type="ECO:0000313" key="1">
    <source>
        <dbReference type="EMBL" id="KAE9051073.1"/>
    </source>
</evidence>
<evidence type="ECO:0000313" key="3">
    <source>
        <dbReference type="Proteomes" id="UP000429607"/>
    </source>
</evidence>
<dbReference type="EMBL" id="QXFT01000014">
    <property type="protein sequence ID" value="KAE9359633.1"/>
    <property type="molecule type" value="Genomic_DNA"/>
</dbReference>
<organism evidence="1 3">
    <name type="scientific">Phytophthora rubi</name>
    <dbReference type="NCBI Taxonomy" id="129364"/>
    <lineage>
        <taxon>Eukaryota</taxon>
        <taxon>Sar</taxon>
        <taxon>Stramenopiles</taxon>
        <taxon>Oomycota</taxon>
        <taxon>Peronosporomycetes</taxon>
        <taxon>Peronosporales</taxon>
        <taxon>Peronosporaceae</taxon>
        <taxon>Phytophthora</taxon>
    </lineage>
</organism>
<proteinExistence type="predicted"/>
<name>A0A6A3PBU0_9STRA</name>
<dbReference type="AlphaFoldDB" id="A0A6A3PBU0"/>
<reference evidence="1 3" key="1">
    <citation type="submission" date="2018-09" db="EMBL/GenBank/DDBJ databases">
        <title>Genomic investigation of the strawberry pathogen Phytophthora fragariae indicates pathogenicity is determined by transcriptional variation in three key races.</title>
        <authorList>
            <person name="Adams T.M."/>
            <person name="Armitage A.D."/>
            <person name="Sobczyk M.K."/>
            <person name="Bates H.J."/>
            <person name="Dunwell J.M."/>
            <person name="Nellist C.F."/>
            <person name="Harrison R.J."/>
        </authorList>
    </citation>
    <scope>NUCLEOTIDE SEQUENCE [LARGE SCALE GENOMIC DNA]</scope>
    <source>
        <strain evidence="1 3">SCRP249</strain>
        <strain evidence="2 4">SCRP333</strain>
    </source>
</reference>
<dbReference type="EMBL" id="QXFV01000058">
    <property type="protein sequence ID" value="KAE9051073.1"/>
    <property type="molecule type" value="Genomic_DNA"/>
</dbReference>
<dbReference type="Proteomes" id="UP000429607">
    <property type="component" value="Unassembled WGS sequence"/>
</dbReference>
<sequence>MHSHREHVVATLRALGVFFGQLSINWETDAYRVDGSRLSGSVVERADCLLAAVEGEQRLEWLPKAGVTDL</sequence>
<evidence type="ECO:0000313" key="2">
    <source>
        <dbReference type="EMBL" id="KAE9359633.1"/>
    </source>
</evidence>
<dbReference type="Proteomes" id="UP000434957">
    <property type="component" value="Unassembled WGS sequence"/>
</dbReference>